<name>A0ABN9RVT7_9DINO</name>
<gene>
    <name evidence="2" type="ORF">PCOR1329_LOCUS23135</name>
</gene>
<accession>A0ABN9RVT7</accession>
<feature type="region of interest" description="Disordered" evidence="1">
    <location>
        <begin position="1"/>
        <end position="190"/>
    </location>
</feature>
<comment type="caution">
    <text evidence="2">The sequence shown here is derived from an EMBL/GenBank/DDBJ whole genome shotgun (WGS) entry which is preliminary data.</text>
</comment>
<dbReference type="Proteomes" id="UP001189429">
    <property type="component" value="Unassembled WGS sequence"/>
</dbReference>
<evidence type="ECO:0000313" key="3">
    <source>
        <dbReference type="Proteomes" id="UP001189429"/>
    </source>
</evidence>
<proteinExistence type="predicted"/>
<protein>
    <submittedName>
        <fullName evidence="2">Uncharacterized protein</fullName>
    </submittedName>
</protein>
<organism evidence="2 3">
    <name type="scientific">Prorocentrum cordatum</name>
    <dbReference type="NCBI Taxonomy" id="2364126"/>
    <lineage>
        <taxon>Eukaryota</taxon>
        <taxon>Sar</taxon>
        <taxon>Alveolata</taxon>
        <taxon>Dinophyceae</taxon>
        <taxon>Prorocentrales</taxon>
        <taxon>Prorocentraceae</taxon>
        <taxon>Prorocentrum</taxon>
    </lineage>
</organism>
<sequence length="190" mass="19614">MVAKTATASKAEAGDGQPPLRGPCGAGGRPTGRAEGPARGQKPARRSSPAAFGRGLPLGGDSERCSLQKRVRFATGTLGDTLEGRRGSRQSSPAAPRGAPTRTASCPPGPNGADRTAQPTCGTGELWAFAPPEPQRGLAAEPARAQEREGPVLSLGIHVRMPKWSQASSGRASSSRREGKRRGKGMMGLR</sequence>
<feature type="compositionally biased region" description="Low complexity" evidence="1">
    <location>
        <begin position="91"/>
        <end position="105"/>
    </location>
</feature>
<reference evidence="2" key="1">
    <citation type="submission" date="2023-10" db="EMBL/GenBank/DDBJ databases">
        <authorList>
            <person name="Chen Y."/>
            <person name="Shah S."/>
            <person name="Dougan E. K."/>
            <person name="Thang M."/>
            <person name="Chan C."/>
        </authorList>
    </citation>
    <scope>NUCLEOTIDE SEQUENCE [LARGE SCALE GENOMIC DNA]</scope>
</reference>
<evidence type="ECO:0000313" key="2">
    <source>
        <dbReference type="EMBL" id="CAK0822012.1"/>
    </source>
</evidence>
<evidence type="ECO:0000256" key="1">
    <source>
        <dbReference type="SAM" id="MobiDB-lite"/>
    </source>
</evidence>
<dbReference type="EMBL" id="CAUYUJ010007793">
    <property type="protein sequence ID" value="CAK0822012.1"/>
    <property type="molecule type" value="Genomic_DNA"/>
</dbReference>
<keyword evidence="3" id="KW-1185">Reference proteome</keyword>